<keyword evidence="2" id="KW-0238">DNA-binding</keyword>
<keyword evidence="1" id="KW-0805">Transcription regulation</keyword>
<dbReference type="InterPro" id="IPR036388">
    <property type="entry name" value="WH-like_DNA-bd_sf"/>
</dbReference>
<dbReference type="GO" id="GO:0003677">
    <property type="term" value="F:DNA binding"/>
    <property type="evidence" value="ECO:0007669"/>
    <property type="project" value="UniProtKB-KW"/>
</dbReference>
<keyword evidence="6" id="KW-1185">Reference proteome</keyword>
<evidence type="ECO:0000313" key="6">
    <source>
        <dbReference type="Proteomes" id="UP000238949"/>
    </source>
</evidence>
<dbReference type="SMART" id="SM00421">
    <property type="entry name" value="HTH_LUXR"/>
    <property type="match status" value="1"/>
</dbReference>
<dbReference type="SUPFAM" id="SSF46894">
    <property type="entry name" value="C-terminal effector domain of the bipartite response regulators"/>
    <property type="match status" value="1"/>
</dbReference>
<evidence type="ECO:0000256" key="2">
    <source>
        <dbReference type="ARBA" id="ARBA00023125"/>
    </source>
</evidence>
<organism evidence="5 6">
    <name type="scientific">Alteromonas alba</name>
    <dbReference type="NCBI Taxonomy" id="2079529"/>
    <lineage>
        <taxon>Bacteria</taxon>
        <taxon>Pseudomonadati</taxon>
        <taxon>Pseudomonadota</taxon>
        <taxon>Gammaproteobacteria</taxon>
        <taxon>Alteromonadales</taxon>
        <taxon>Alteromonadaceae</taxon>
        <taxon>Alteromonas/Salinimonas group</taxon>
        <taxon>Alteromonas</taxon>
    </lineage>
</organism>
<dbReference type="Gene3D" id="3.40.50.2300">
    <property type="match status" value="1"/>
</dbReference>
<dbReference type="PRINTS" id="PR00038">
    <property type="entry name" value="HTHLUXR"/>
</dbReference>
<evidence type="ECO:0000256" key="3">
    <source>
        <dbReference type="ARBA" id="ARBA00023163"/>
    </source>
</evidence>
<dbReference type="InterPro" id="IPR000792">
    <property type="entry name" value="Tscrpt_reg_LuxR_C"/>
</dbReference>
<evidence type="ECO:0000313" key="5">
    <source>
        <dbReference type="EMBL" id="PRO73976.1"/>
    </source>
</evidence>
<dbReference type="InterPro" id="IPR016032">
    <property type="entry name" value="Sig_transdc_resp-reg_C-effctor"/>
</dbReference>
<dbReference type="Pfam" id="PF00196">
    <property type="entry name" value="GerE"/>
    <property type="match status" value="1"/>
</dbReference>
<dbReference type="PROSITE" id="PS50043">
    <property type="entry name" value="HTH_LUXR_2"/>
    <property type="match status" value="1"/>
</dbReference>
<accession>A0A2S9VC15</accession>
<reference evidence="6" key="1">
    <citation type="journal article" date="2020" name="Int. J. Syst. Evol. Microbiol.">
        <title>Alteromonas alba sp. nov., a marine bacterium isolated from the seawater of the West Pacific Ocean.</title>
        <authorList>
            <person name="Sun C."/>
            <person name="Wu Y.-H."/>
            <person name="Xamxidin M."/>
            <person name="Cheng H."/>
            <person name="Xu X.-W."/>
        </authorList>
    </citation>
    <scope>NUCLEOTIDE SEQUENCE [LARGE SCALE GENOMIC DNA]</scope>
    <source>
        <strain evidence="6">190</strain>
    </source>
</reference>
<evidence type="ECO:0000259" key="4">
    <source>
        <dbReference type="PROSITE" id="PS50043"/>
    </source>
</evidence>
<protein>
    <recommendedName>
        <fullName evidence="4">HTH luxR-type domain-containing protein</fullName>
    </recommendedName>
</protein>
<evidence type="ECO:0000256" key="1">
    <source>
        <dbReference type="ARBA" id="ARBA00023015"/>
    </source>
</evidence>
<dbReference type="GO" id="GO:0006355">
    <property type="term" value="P:regulation of DNA-templated transcription"/>
    <property type="evidence" value="ECO:0007669"/>
    <property type="project" value="InterPro"/>
</dbReference>
<keyword evidence="3" id="KW-0804">Transcription</keyword>
<name>A0A2S9VC15_9ALTE</name>
<comment type="caution">
    <text evidence="5">The sequence shown here is derived from an EMBL/GenBank/DDBJ whole genome shotgun (WGS) entry which is preliminary data.</text>
</comment>
<sequence>MEACGYVTACVEGVESLPANAEPAQLIFIDIRLTANLCELLSCCTRSGRWVFFNVSPGSVDELTLLMAGAEGVFYTTDKPELLLKGIHRLNKFDVWFKRDTINRAFRQLRDKSDPAAAIQNMEVQQMVQQAGLTKREKNILLLVSKGAQNQEIADTLHISVNTVKTHIYSIFRKTNSRNRVELVAWSSSVFG</sequence>
<dbReference type="Gene3D" id="1.10.10.10">
    <property type="entry name" value="Winged helix-like DNA-binding domain superfamily/Winged helix DNA-binding domain"/>
    <property type="match status" value="1"/>
</dbReference>
<dbReference type="FunFam" id="1.10.10.10:FF:000153">
    <property type="entry name" value="LuxR family transcriptional regulator"/>
    <property type="match status" value="1"/>
</dbReference>
<gene>
    <name evidence="5" type="ORF">C6Y40_08540</name>
</gene>
<dbReference type="PANTHER" id="PTHR44688:SF16">
    <property type="entry name" value="DNA-BINDING TRANSCRIPTIONAL ACTIVATOR DEVR_DOSR"/>
    <property type="match status" value="1"/>
</dbReference>
<feature type="domain" description="HTH luxR-type" evidence="4">
    <location>
        <begin position="126"/>
        <end position="191"/>
    </location>
</feature>
<proteinExistence type="predicted"/>
<dbReference type="PROSITE" id="PS00622">
    <property type="entry name" value="HTH_LUXR_1"/>
    <property type="match status" value="1"/>
</dbReference>
<dbReference type="EMBL" id="PVNP01000076">
    <property type="protein sequence ID" value="PRO73976.1"/>
    <property type="molecule type" value="Genomic_DNA"/>
</dbReference>
<dbReference type="CDD" id="cd06170">
    <property type="entry name" value="LuxR_C_like"/>
    <property type="match status" value="1"/>
</dbReference>
<dbReference type="Proteomes" id="UP000238949">
    <property type="component" value="Unassembled WGS sequence"/>
</dbReference>
<dbReference type="AlphaFoldDB" id="A0A2S9VC15"/>
<dbReference type="PANTHER" id="PTHR44688">
    <property type="entry name" value="DNA-BINDING TRANSCRIPTIONAL ACTIVATOR DEVR_DOSR"/>
    <property type="match status" value="1"/>
</dbReference>